<dbReference type="EMBL" id="JAAKZZ010000067">
    <property type="protein sequence ID" value="NGO68604.1"/>
    <property type="molecule type" value="Genomic_DNA"/>
</dbReference>
<sequence>ALTEALTQAEQRPELAPLAAAVRTLQPSAGE</sequence>
<dbReference type="AlphaFoldDB" id="A0A6G4WVP3"/>
<organism evidence="1 2">
    <name type="scientific">Streptomyces boncukensis</name>
    <dbReference type="NCBI Taxonomy" id="2711219"/>
    <lineage>
        <taxon>Bacteria</taxon>
        <taxon>Bacillati</taxon>
        <taxon>Actinomycetota</taxon>
        <taxon>Actinomycetes</taxon>
        <taxon>Kitasatosporales</taxon>
        <taxon>Streptomycetaceae</taxon>
        <taxon>Streptomyces</taxon>
    </lineage>
</organism>
<keyword evidence="2" id="KW-1185">Reference proteome</keyword>
<protein>
    <submittedName>
        <fullName evidence="1">MarR family transcriptional regulator</fullName>
    </submittedName>
</protein>
<gene>
    <name evidence="1" type="ORF">G5C65_09605</name>
</gene>
<comment type="caution">
    <text evidence="1">The sequence shown here is derived from an EMBL/GenBank/DDBJ whole genome shotgun (WGS) entry which is preliminary data.</text>
</comment>
<dbReference type="Proteomes" id="UP000477722">
    <property type="component" value="Unassembled WGS sequence"/>
</dbReference>
<reference evidence="1 2" key="1">
    <citation type="submission" date="2020-02" db="EMBL/GenBank/DDBJ databases">
        <title>Whole-genome analyses of novel actinobacteria.</title>
        <authorList>
            <person name="Sahin N."/>
            <person name="Tatar D."/>
        </authorList>
    </citation>
    <scope>NUCLEOTIDE SEQUENCE [LARGE SCALE GENOMIC DNA]</scope>
    <source>
        <strain evidence="1 2">SB3404</strain>
    </source>
</reference>
<proteinExistence type="predicted"/>
<evidence type="ECO:0000313" key="1">
    <source>
        <dbReference type="EMBL" id="NGO68604.1"/>
    </source>
</evidence>
<name>A0A6G4WVP3_9ACTN</name>
<evidence type="ECO:0000313" key="2">
    <source>
        <dbReference type="Proteomes" id="UP000477722"/>
    </source>
</evidence>
<accession>A0A6G4WVP3</accession>
<feature type="non-terminal residue" evidence="1">
    <location>
        <position position="1"/>
    </location>
</feature>